<dbReference type="AlphaFoldDB" id="A0A067Q5Y7"/>
<evidence type="ECO:0000313" key="2">
    <source>
        <dbReference type="EMBL" id="KDQ58006.1"/>
    </source>
</evidence>
<proteinExistence type="predicted"/>
<organism evidence="2 3">
    <name type="scientific">Jaapia argillacea MUCL 33604</name>
    <dbReference type="NCBI Taxonomy" id="933084"/>
    <lineage>
        <taxon>Eukaryota</taxon>
        <taxon>Fungi</taxon>
        <taxon>Dikarya</taxon>
        <taxon>Basidiomycota</taxon>
        <taxon>Agaricomycotina</taxon>
        <taxon>Agaricomycetes</taxon>
        <taxon>Agaricomycetidae</taxon>
        <taxon>Jaapiales</taxon>
        <taxon>Jaapiaceae</taxon>
        <taxon>Jaapia</taxon>
    </lineage>
</organism>
<feature type="chain" id="PRO_5001647932" evidence="1">
    <location>
        <begin position="31"/>
        <end position="110"/>
    </location>
</feature>
<keyword evidence="3" id="KW-1185">Reference proteome</keyword>
<evidence type="ECO:0000313" key="3">
    <source>
        <dbReference type="Proteomes" id="UP000027265"/>
    </source>
</evidence>
<reference evidence="3" key="1">
    <citation type="journal article" date="2014" name="Proc. Natl. Acad. Sci. U.S.A.">
        <title>Extensive sampling of basidiomycete genomes demonstrates inadequacy of the white-rot/brown-rot paradigm for wood decay fungi.</title>
        <authorList>
            <person name="Riley R."/>
            <person name="Salamov A.A."/>
            <person name="Brown D.W."/>
            <person name="Nagy L.G."/>
            <person name="Floudas D."/>
            <person name="Held B.W."/>
            <person name="Levasseur A."/>
            <person name="Lombard V."/>
            <person name="Morin E."/>
            <person name="Otillar R."/>
            <person name="Lindquist E.A."/>
            <person name="Sun H."/>
            <person name="LaButti K.M."/>
            <person name="Schmutz J."/>
            <person name="Jabbour D."/>
            <person name="Luo H."/>
            <person name="Baker S.E."/>
            <person name="Pisabarro A.G."/>
            <person name="Walton J.D."/>
            <person name="Blanchette R.A."/>
            <person name="Henrissat B."/>
            <person name="Martin F."/>
            <person name="Cullen D."/>
            <person name="Hibbett D.S."/>
            <person name="Grigoriev I.V."/>
        </authorList>
    </citation>
    <scope>NUCLEOTIDE SEQUENCE [LARGE SCALE GENOMIC DNA]</scope>
    <source>
        <strain evidence="3">MUCL 33604</strain>
    </source>
</reference>
<dbReference type="HOGENOM" id="CLU_2171431_0_0_1"/>
<name>A0A067Q5Y7_9AGAM</name>
<dbReference type="EMBL" id="KL197718">
    <property type="protein sequence ID" value="KDQ58006.1"/>
    <property type="molecule type" value="Genomic_DNA"/>
</dbReference>
<gene>
    <name evidence="2" type="ORF">JAAARDRAFT_254468</name>
</gene>
<dbReference type="Proteomes" id="UP000027265">
    <property type="component" value="Unassembled WGS sequence"/>
</dbReference>
<dbReference type="InParanoid" id="A0A067Q5Y7"/>
<accession>A0A067Q5Y7</accession>
<sequence>MWTPSASTSAHRRPTILFSLLCLFLYPMSANIQTFRKSPGRCNLDGLKATLLIRSLCLVDAELDANCNHPRFELFLSWLGYYIFIPTPDTRKLWLWPNEDLKNLWTYADP</sequence>
<protein>
    <submittedName>
        <fullName evidence="2">Uncharacterized protein</fullName>
    </submittedName>
</protein>
<feature type="signal peptide" evidence="1">
    <location>
        <begin position="1"/>
        <end position="30"/>
    </location>
</feature>
<keyword evidence="1" id="KW-0732">Signal</keyword>
<evidence type="ECO:0000256" key="1">
    <source>
        <dbReference type="SAM" id="SignalP"/>
    </source>
</evidence>